<dbReference type="Proteomes" id="UP000321224">
    <property type="component" value="Unassembled WGS sequence"/>
</dbReference>
<dbReference type="EMBL" id="FNAJ01000002">
    <property type="protein sequence ID" value="SDD65055.1"/>
    <property type="molecule type" value="Genomic_DNA"/>
</dbReference>
<evidence type="ECO:0000313" key="2">
    <source>
        <dbReference type="EMBL" id="SDD65055.1"/>
    </source>
</evidence>
<dbReference type="AlphaFoldDB" id="A0A511HRS7"/>
<reference evidence="1 4" key="2">
    <citation type="submission" date="2019-07" db="EMBL/GenBank/DDBJ databases">
        <title>Whole genome shotgun sequence of Myxococcus virescens NBRC 100334.</title>
        <authorList>
            <person name="Hosoyama A."/>
            <person name="Uohara A."/>
            <person name="Ohji S."/>
            <person name="Ichikawa N."/>
        </authorList>
    </citation>
    <scope>NUCLEOTIDE SEQUENCE [LARGE SCALE GENOMIC DNA]</scope>
    <source>
        <strain evidence="1 4">NBRC 100334</strain>
    </source>
</reference>
<protein>
    <submittedName>
        <fullName evidence="1">Uncharacterized protein</fullName>
    </submittedName>
</protein>
<proteinExistence type="predicted"/>
<organism evidence="1 4">
    <name type="scientific">Myxococcus virescens</name>
    <dbReference type="NCBI Taxonomy" id="83456"/>
    <lineage>
        <taxon>Bacteria</taxon>
        <taxon>Pseudomonadati</taxon>
        <taxon>Myxococcota</taxon>
        <taxon>Myxococcia</taxon>
        <taxon>Myxococcales</taxon>
        <taxon>Cystobacterineae</taxon>
        <taxon>Myxococcaceae</taxon>
        <taxon>Myxococcus</taxon>
    </lineage>
</organism>
<evidence type="ECO:0000313" key="1">
    <source>
        <dbReference type="EMBL" id="GEL75199.1"/>
    </source>
</evidence>
<evidence type="ECO:0000313" key="3">
    <source>
        <dbReference type="Proteomes" id="UP000198717"/>
    </source>
</evidence>
<sequence>MIRLLQRFVEWVAGWFPDSPSQWEYERRERHRIGNELVRQYRLRQMCPYRHETKDEP</sequence>
<keyword evidence="3" id="KW-1185">Reference proteome</keyword>
<accession>A0A511HRS7</accession>
<reference evidence="2 3" key="1">
    <citation type="submission" date="2016-10" db="EMBL/GenBank/DDBJ databases">
        <authorList>
            <person name="Varghese N."/>
            <person name="Submissions S."/>
        </authorList>
    </citation>
    <scope>NUCLEOTIDE SEQUENCE [LARGE SCALE GENOMIC DNA]</scope>
    <source>
        <strain evidence="2 3">DSM 2260</strain>
    </source>
</reference>
<gene>
    <name evidence="1" type="ORF">MVI01_69830</name>
    <name evidence="2" type="ORF">SAMN04488504_102124</name>
</gene>
<comment type="caution">
    <text evidence="1">The sequence shown here is derived from an EMBL/GenBank/DDBJ whole genome shotgun (WGS) entry which is preliminary data.</text>
</comment>
<dbReference type="Proteomes" id="UP000198717">
    <property type="component" value="Unassembled WGS sequence"/>
</dbReference>
<name>A0A511HRS7_9BACT</name>
<dbReference type="EMBL" id="BJVY01000063">
    <property type="protein sequence ID" value="GEL75199.1"/>
    <property type="molecule type" value="Genomic_DNA"/>
</dbReference>
<evidence type="ECO:0000313" key="4">
    <source>
        <dbReference type="Proteomes" id="UP000321224"/>
    </source>
</evidence>